<protein>
    <submittedName>
        <fullName evidence="2">DUF4097 family beta strand repeat-containing protein</fullName>
    </submittedName>
</protein>
<dbReference type="Proteomes" id="UP001597526">
    <property type="component" value="Unassembled WGS sequence"/>
</dbReference>
<accession>A0ABW5N005</accession>
<gene>
    <name evidence="2" type="ORF">ACFSQJ_16905</name>
</gene>
<dbReference type="EMBL" id="JBHULB010000080">
    <property type="protein sequence ID" value="MFD2588612.1"/>
    <property type="molecule type" value="Genomic_DNA"/>
</dbReference>
<dbReference type="InterPro" id="IPR025164">
    <property type="entry name" value="Toastrack_DUF4097"/>
</dbReference>
<organism evidence="2 3">
    <name type="scientific">Croceitalea marina</name>
    <dbReference type="NCBI Taxonomy" id="1775166"/>
    <lineage>
        <taxon>Bacteria</taxon>
        <taxon>Pseudomonadati</taxon>
        <taxon>Bacteroidota</taxon>
        <taxon>Flavobacteriia</taxon>
        <taxon>Flavobacteriales</taxon>
        <taxon>Flavobacteriaceae</taxon>
        <taxon>Croceitalea</taxon>
    </lineage>
</organism>
<sequence>MMRKNIYIVTILIFLLSITSISAQTENKEAVTIPLTNPGKDGQLKIGLLYGSISVIAHKGNDVVIETVGPKSSKPVKIKNGMRKIGDTSLEFTVEEFNNEVVVKSKTINKKVDFKIKVPENFSLDLRATNNGNISVEGVDGEMEISNLNGAITLTNIGGSVIADALNKNIVVSFTKGYSKAPMAFTSLNGDLDVTFPSNLAANIKAKTDNGEIYTDYEVKMTRNVKKEENRTSSGVYKVNVDKWVTGTINGGGAELLFKTMNGDIMIKSE</sequence>
<dbReference type="RefSeq" id="WP_377768106.1">
    <property type="nucleotide sequence ID" value="NZ_JBHULB010000080.1"/>
</dbReference>
<feature type="domain" description="DUF4097" evidence="1">
    <location>
        <begin position="129"/>
        <end position="241"/>
    </location>
</feature>
<dbReference type="Pfam" id="PF13349">
    <property type="entry name" value="DUF4097"/>
    <property type="match status" value="1"/>
</dbReference>
<comment type="caution">
    <text evidence="2">The sequence shown here is derived from an EMBL/GenBank/DDBJ whole genome shotgun (WGS) entry which is preliminary data.</text>
</comment>
<reference evidence="3" key="1">
    <citation type="journal article" date="2019" name="Int. J. Syst. Evol. Microbiol.">
        <title>The Global Catalogue of Microorganisms (GCM) 10K type strain sequencing project: providing services to taxonomists for standard genome sequencing and annotation.</title>
        <authorList>
            <consortium name="The Broad Institute Genomics Platform"/>
            <consortium name="The Broad Institute Genome Sequencing Center for Infectious Disease"/>
            <person name="Wu L."/>
            <person name="Ma J."/>
        </authorList>
    </citation>
    <scope>NUCLEOTIDE SEQUENCE [LARGE SCALE GENOMIC DNA]</scope>
    <source>
        <strain evidence="3">KCTC 52368</strain>
    </source>
</reference>
<proteinExistence type="predicted"/>
<evidence type="ECO:0000313" key="2">
    <source>
        <dbReference type="EMBL" id="MFD2588612.1"/>
    </source>
</evidence>
<evidence type="ECO:0000313" key="3">
    <source>
        <dbReference type="Proteomes" id="UP001597526"/>
    </source>
</evidence>
<name>A0ABW5N005_9FLAO</name>
<evidence type="ECO:0000259" key="1">
    <source>
        <dbReference type="Pfam" id="PF13349"/>
    </source>
</evidence>
<keyword evidence="3" id="KW-1185">Reference proteome</keyword>